<keyword evidence="2" id="KW-1185">Reference proteome</keyword>
<protein>
    <submittedName>
        <fullName evidence="1">Uncharacterized protein</fullName>
    </submittedName>
</protein>
<dbReference type="EMBL" id="LGUA01000215">
    <property type="protein sequence ID" value="OAX83099.1"/>
    <property type="molecule type" value="Genomic_DNA"/>
</dbReference>
<comment type="caution">
    <text evidence="1">The sequence shown here is derived from an EMBL/GenBank/DDBJ whole genome shotgun (WGS) entry which is preliminary data.</text>
</comment>
<gene>
    <name evidence="1" type="ORF">ACJ72_02542</name>
</gene>
<accession>A0A1B7P250</accession>
<reference evidence="1 2" key="1">
    <citation type="submission" date="2015-07" db="EMBL/GenBank/DDBJ databases">
        <title>Emmonsia species relationships and genome sequence.</title>
        <authorList>
            <person name="Cuomo C.A."/>
            <person name="Schwartz I.S."/>
            <person name="Kenyon C."/>
            <person name="de Hoog G.S."/>
            <person name="Govender N.P."/>
            <person name="Botha A."/>
            <person name="Moreno L."/>
            <person name="de Vries M."/>
            <person name="Munoz J.F."/>
            <person name="Stielow J.B."/>
        </authorList>
    </citation>
    <scope>NUCLEOTIDE SEQUENCE [LARGE SCALE GENOMIC DNA]</scope>
    <source>
        <strain evidence="1 2">CBS 136260</strain>
    </source>
</reference>
<organism evidence="1 2">
    <name type="scientific">Emergomyces africanus</name>
    <dbReference type="NCBI Taxonomy" id="1955775"/>
    <lineage>
        <taxon>Eukaryota</taxon>
        <taxon>Fungi</taxon>
        <taxon>Dikarya</taxon>
        <taxon>Ascomycota</taxon>
        <taxon>Pezizomycotina</taxon>
        <taxon>Eurotiomycetes</taxon>
        <taxon>Eurotiomycetidae</taxon>
        <taxon>Onygenales</taxon>
        <taxon>Ajellomycetaceae</taxon>
        <taxon>Emergomyces</taxon>
    </lineage>
</organism>
<evidence type="ECO:0000313" key="2">
    <source>
        <dbReference type="Proteomes" id="UP000091918"/>
    </source>
</evidence>
<dbReference type="Proteomes" id="UP000091918">
    <property type="component" value="Unassembled WGS sequence"/>
</dbReference>
<dbReference type="AlphaFoldDB" id="A0A1B7P250"/>
<proteinExistence type="predicted"/>
<evidence type="ECO:0000313" key="1">
    <source>
        <dbReference type="EMBL" id="OAX83099.1"/>
    </source>
</evidence>
<sequence>MPPTRCAKLLRGNNFKHHQVLIPGSSASFMMYDTRPAENPVLAYPTPQVVLKLIGAGGVRTNDAVVVEANQRLSEGFPLTPKTIQISTGNVMMPLLSET</sequence>
<name>A0A1B7P250_9EURO</name>